<dbReference type="Proteomes" id="UP000000332">
    <property type="component" value="Chromosome"/>
</dbReference>
<gene>
    <name evidence="1" type="ordered locus">BP951000_0949</name>
</gene>
<name>D8ICS0_BRAP9</name>
<evidence type="ECO:0000313" key="1">
    <source>
        <dbReference type="EMBL" id="ADK30943.1"/>
    </source>
</evidence>
<proteinExistence type="predicted"/>
<dbReference type="InParanoid" id="D8ICS0"/>
<protein>
    <submittedName>
        <fullName evidence="1">Uncharacterized protein</fullName>
    </submittedName>
</protein>
<accession>D8ICS0</accession>
<dbReference type="GeneID" id="56439512"/>
<dbReference type="HOGENOM" id="CLU_1955399_0_0_12"/>
<dbReference type="AlphaFoldDB" id="D8ICS0"/>
<dbReference type="KEGG" id="bpo:BP951000_0949"/>
<dbReference type="eggNOG" id="ENOG5033CIN">
    <property type="taxonomic scope" value="Bacteria"/>
</dbReference>
<keyword evidence="2" id="KW-1185">Reference proteome</keyword>
<dbReference type="STRING" id="759914.BP951000_0949"/>
<evidence type="ECO:0000313" key="2">
    <source>
        <dbReference type="Proteomes" id="UP000000332"/>
    </source>
</evidence>
<dbReference type="EMBL" id="CP002025">
    <property type="protein sequence ID" value="ADK30943.1"/>
    <property type="molecule type" value="Genomic_DNA"/>
</dbReference>
<organism evidence="1 2">
    <name type="scientific">Brachyspira pilosicoli (strain ATCC BAA-1826 / 95/1000)</name>
    <dbReference type="NCBI Taxonomy" id="759914"/>
    <lineage>
        <taxon>Bacteria</taxon>
        <taxon>Pseudomonadati</taxon>
        <taxon>Spirochaetota</taxon>
        <taxon>Spirochaetia</taxon>
        <taxon>Brachyspirales</taxon>
        <taxon>Brachyspiraceae</taxon>
        <taxon>Brachyspira</taxon>
    </lineage>
</organism>
<sequence>MIMSKYILPENDIIRTANWISNFLIREGYHIDYTLQSLKEIDKFFKEKINKILENDDNSRNFIFAIATYIGEIIKMHFDGKWGISREVDLDDEAIGIDFKNHSTIYPLNITLELIQKQYTLEQYIKENFNTDI</sequence>
<reference evidence="1 2" key="1">
    <citation type="journal article" date="2010" name="PLoS ONE">
        <title>The complete genome sequence of the pathogenic intestinal spirochete Brachyspira pilosicoli and comparison with other Brachyspira genomes.</title>
        <authorList>
            <person name="Wanchanthuek P."/>
            <person name="Bellgard M.I."/>
            <person name="La T."/>
            <person name="Ryan K."/>
            <person name="Moolhuijzen P."/>
            <person name="Chapman B."/>
            <person name="Black M."/>
            <person name="Schibeci D."/>
            <person name="Hunter A."/>
            <person name="Barrero R."/>
            <person name="Phillips N.D."/>
            <person name="Hampson D.J."/>
        </authorList>
    </citation>
    <scope>NUCLEOTIDE SEQUENCE [LARGE SCALE GENOMIC DNA]</scope>
    <source>
        <strain evidence="2">ATCC BAA-1826 / 95/1000</strain>
    </source>
</reference>
<dbReference type="RefSeq" id="WP_013243897.1">
    <property type="nucleotide sequence ID" value="NC_014330.1"/>
</dbReference>